<protein>
    <submittedName>
        <fullName evidence="3">Alpha/beta hydrolase</fullName>
    </submittedName>
</protein>
<dbReference type="PANTHER" id="PTHR42977">
    <property type="entry name" value="HYDROLASE-RELATED"/>
    <property type="match status" value="1"/>
</dbReference>
<dbReference type="PRINTS" id="PR00111">
    <property type="entry name" value="ABHYDROLASE"/>
</dbReference>
<dbReference type="EMBL" id="SDGZ01000007">
    <property type="protein sequence ID" value="TYC50633.1"/>
    <property type="molecule type" value="Genomic_DNA"/>
</dbReference>
<dbReference type="PRINTS" id="PR00412">
    <property type="entry name" value="EPOXHYDRLASE"/>
</dbReference>
<reference evidence="3 4" key="1">
    <citation type="submission" date="2019-01" db="EMBL/GenBank/DDBJ databases">
        <title>Weissella sp. nov., a novel lactic acid bacterium isolated from animal feces.</title>
        <authorList>
            <person name="Wang L.-T."/>
        </authorList>
    </citation>
    <scope>NUCLEOTIDE SEQUENCE [LARGE SCALE GENOMIC DNA]</scope>
    <source>
        <strain evidence="3 4">8H-2</strain>
    </source>
</reference>
<dbReference type="InterPro" id="IPR051340">
    <property type="entry name" value="Haloalkane_dehalogenase"/>
</dbReference>
<dbReference type="InterPro" id="IPR000639">
    <property type="entry name" value="Epox_hydrolase-like"/>
</dbReference>
<evidence type="ECO:0000313" key="3">
    <source>
        <dbReference type="EMBL" id="TYC50633.1"/>
    </source>
</evidence>
<gene>
    <name evidence="3" type="ORF">ESZ50_01985</name>
</gene>
<feature type="domain" description="AB hydrolase-1" evidence="2">
    <location>
        <begin position="24"/>
        <end position="264"/>
    </location>
</feature>
<dbReference type="InterPro" id="IPR029058">
    <property type="entry name" value="AB_hydrolase_fold"/>
</dbReference>
<dbReference type="OrthoDB" id="9797695at2"/>
<evidence type="ECO:0000259" key="2">
    <source>
        <dbReference type="Pfam" id="PF00561"/>
    </source>
</evidence>
<dbReference type="Gene3D" id="3.40.50.1820">
    <property type="entry name" value="alpha/beta hydrolase"/>
    <property type="match status" value="1"/>
</dbReference>
<sequence length="278" mass="32049">MHFKTVDIDGVELFYREAGDVDKPTMLLLHGFPSASHMFRDLIPLLMKDYHVIAPDFPGFGQTVTPDNFTFTFENLTKYTENFLKRLKLDSFYMYVFDYGAPIGFRIASRHPDWIKGIVSQNGNAYQAGLGPKWAERAEFWHNPTEEKRVQYRNAFSPEVIINQYLQGSQKEHVSPDGYTLDIAYTSKKAYADHQLDLIFDYQDNVANYPVFQKYFRQYQPKLLAIWGENDQSFIPAGAEAFLDDLPNAKVVLIDAGHFALETHAEVVAAQIIQMFEY</sequence>
<accession>A0A6C2CB99</accession>
<keyword evidence="1 3" id="KW-0378">Hydrolase</keyword>
<keyword evidence="4" id="KW-1185">Reference proteome</keyword>
<dbReference type="InterPro" id="IPR000073">
    <property type="entry name" value="AB_hydrolase_1"/>
</dbReference>
<dbReference type="PANTHER" id="PTHR42977:SF3">
    <property type="entry name" value="AB HYDROLASE-1 DOMAIN-CONTAINING PROTEIN"/>
    <property type="match status" value="1"/>
</dbReference>
<name>A0A6C2CB99_9LACO</name>
<dbReference type="SUPFAM" id="SSF53474">
    <property type="entry name" value="alpha/beta-Hydrolases"/>
    <property type="match status" value="1"/>
</dbReference>
<dbReference type="GO" id="GO:0004301">
    <property type="term" value="F:epoxide hydrolase activity"/>
    <property type="evidence" value="ECO:0007669"/>
    <property type="project" value="TreeGrafter"/>
</dbReference>
<dbReference type="Proteomes" id="UP000371977">
    <property type="component" value="Unassembled WGS sequence"/>
</dbReference>
<organism evidence="3 4">
    <name type="scientific">Weissella muntiaci</name>
    <dbReference type="NCBI Taxonomy" id="2508881"/>
    <lineage>
        <taxon>Bacteria</taxon>
        <taxon>Bacillati</taxon>
        <taxon>Bacillota</taxon>
        <taxon>Bacilli</taxon>
        <taxon>Lactobacillales</taxon>
        <taxon>Lactobacillaceae</taxon>
        <taxon>Weissella</taxon>
    </lineage>
</organism>
<evidence type="ECO:0000313" key="4">
    <source>
        <dbReference type="Proteomes" id="UP000371977"/>
    </source>
</evidence>
<dbReference type="Pfam" id="PF00561">
    <property type="entry name" value="Abhydrolase_1"/>
    <property type="match status" value="1"/>
</dbReference>
<evidence type="ECO:0000256" key="1">
    <source>
        <dbReference type="ARBA" id="ARBA00022801"/>
    </source>
</evidence>
<dbReference type="AlphaFoldDB" id="A0A6C2CB99"/>
<comment type="caution">
    <text evidence="3">The sequence shown here is derived from an EMBL/GenBank/DDBJ whole genome shotgun (WGS) entry which is preliminary data.</text>
</comment>
<proteinExistence type="predicted"/>